<organism evidence="3 4">
    <name type="scientific">Comamonas jiangduensis</name>
    <dbReference type="NCBI Taxonomy" id="1194168"/>
    <lineage>
        <taxon>Bacteria</taxon>
        <taxon>Pseudomonadati</taxon>
        <taxon>Pseudomonadota</taxon>
        <taxon>Betaproteobacteria</taxon>
        <taxon>Burkholderiales</taxon>
        <taxon>Comamonadaceae</taxon>
        <taxon>Comamonas</taxon>
    </lineage>
</organism>
<dbReference type="RefSeq" id="WP_246254373.1">
    <property type="nucleotide sequence ID" value="NZ_DAMCKS010000036.1"/>
</dbReference>
<evidence type="ECO:0000313" key="3">
    <source>
        <dbReference type="EMBL" id="MEZ2738863.1"/>
    </source>
</evidence>
<sequence>MKSLLCTAAAALLLSAPAWAQNHAHGHDDAAHSHSKPATASAAKVDAHTQEDIERHRGMARAHEQAAQCLAAGKPYEDCQKQLQTSCKGLALGKNCGMRHAH</sequence>
<protein>
    <submittedName>
        <fullName evidence="3">Uncharacterized protein</fullName>
    </submittedName>
</protein>
<comment type="caution">
    <text evidence="3">The sequence shown here is derived from an EMBL/GenBank/DDBJ whole genome shotgun (WGS) entry which is preliminary data.</text>
</comment>
<feature type="compositionally biased region" description="Basic and acidic residues" evidence="1">
    <location>
        <begin position="45"/>
        <end position="57"/>
    </location>
</feature>
<dbReference type="EMBL" id="JBGJLR010000004">
    <property type="protein sequence ID" value="MEZ2738863.1"/>
    <property type="molecule type" value="Genomic_DNA"/>
</dbReference>
<gene>
    <name evidence="3" type="ORF">ACBP88_05190</name>
</gene>
<proteinExistence type="predicted"/>
<accession>A0ABV4IAI7</accession>
<feature type="region of interest" description="Disordered" evidence="1">
    <location>
        <begin position="21"/>
        <end position="57"/>
    </location>
</feature>
<evidence type="ECO:0000256" key="1">
    <source>
        <dbReference type="SAM" id="MobiDB-lite"/>
    </source>
</evidence>
<evidence type="ECO:0000313" key="4">
    <source>
        <dbReference type="Proteomes" id="UP001567350"/>
    </source>
</evidence>
<dbReference type="GeneID" id="300072932"/>
<keyword evidence="4" id="KW-1185">Reference proteome</keyword>
<reference evidence="3 4" key="1">
    <citation type="submission" date="2024-08" db="EMBL/GenBank/DDBJ databases">
        <authorList>
            <person name="Feng Z."/>
            <person name="Ronholm J."/>
        </authorList>
    </citation>
    <scope>NUCLEOTIDE SEQUENCE [LARGE SCALE GENOMIC DNA]</scope>
    <source>
        <strain evidence="3 4">4-AB0-8</strain>
    </source>
</reference>
<dbReference type="Proteomes" id="UP001567350">
    <property type="component" value="Unassembled WGS sequence"/>
</dbReference>
<feature type="chain" id="PRO_5046043763" evidence="2">
    <location>
        <begin position="21"/>
        <end position="102"/>
    </location>
</feature>
<evidence type="ECO:0000256" key="2">
    <source>
        <dbReference type="SAM" id="SignalP"/>
    </source>
</evidence>
<name>A0ABV4IAI7_9BURK</name>
<feature type="signal peptide" evidence="2">
    <location>
        <begin position="1"/>
        <end position="20"/>
    </location>
</feature>
<keyword evidence="2" id="KW-0732">Signal</keyword>